<organism evidence="27 28">
    <name type="scientific">Scyliorhinus torazame</name>
    <name type="common">Cloudy catshark</name>
    <name type="synonym">Catulus torazame</name>
    <dbReference type="NCBI Taxonomy" id="75743"/>
    <lineage>
        <taxon>Eukaryota</taxon>
        <taxon>Metazoa</taxon>
        <taxon>Chordata</taxon>
        <taxon>Craniata</taxon>
        <taxon>Vertebrata</taxon>
        <taxon>Chondrichthyes</taxon>
        <taxon>Elasmobranchii</taxon>
        <taxon>Galeomorphii</taxon>
        <taxon>Galeoidea</taxon>
        <taxon>Carcharhiniformes</taxon>
        <taxon>Scyliorhinidae</taxon>
        <taxon>Scyliorhinus</taxon>
    </lineage>
</organism>
<evidence type="ECO:0000259" key="26">
    <source>
        <dbReference type="Pfam" id="PF07859"/>
    </source>
</evidence>
<feature type="domain" description="Alpha/beta hydrolase fold-3" evidence="26">
    <location>
        <begin position="127"/>
        <end position="297"/>
    </location>
</feature>
<evidence type="ECO:0000256" key="15">
    <source>
        <dbReference type="ARBA" id="ARBA00023406"/>
    </source>
</evidence>
<reference evidence="27 28" key="1">
    <citation type="journal article" date="2018" name="Nat. Ecol. Evol.">
        <title>Shark genomes provide insights into elasmobranch evolution and the origin of vertebrates.</title>
        <authorList>
            <person name="Hara Y"/>
            <person name="Yamaguchi K"/>
            <person name="Onimaru K"/>
            <person name="Kadota M"/>
            <person name="Koyanagi M"/>
            <person name="Keeley SD"/>
            <person name="Tatsumi K"/>
            <person name="Tanaka K"/>
            <person name="Motone F"/>
            <person name="Kageyama Y"/>
            <person name="Nozu R"/>
            <person name="Adachi N"/>
            <person name="Nishimura O"/>
            <person name="Nakagawa R"/>
            <person name="Tanegashima C"/>
            <person name="Kiyatake I"/>
            <person name="Matsumoto R"/>
            <person name="Murakumo K"/>
            <person name="Nishida K"/>
            <person name="Terakita A"/>
            <person name="Kuratani S"/>
            <person name="Sato K"/>
            <person name="Hyodo S Kuraku.S."/>
        </authorList>
    </citation>
    <scope>NUCLEOTIDE SEQUENCE [LARGE SCALE GENOMIC DNA]</scope>
</reference>
<feature type="active site" evidence="23">
    <location>
        <position position="366"/>
    </location>
</feature>
<dbReference type="InterPro" id="IPR050300">
    <property type="entry name" value="GDXG_lipolytic_enzyme"/>
</dbReference>
<dbReference type="InterPro" id="IPR017157">
    <property type="entry name" value="Arylacetamide_deacetylase"/>
</dbReference>
<evidence type="ECO:0000256" key="12">
    <source>
        <dbReference type="ARBA" id="ARBA00023098"/>
    </source>
</evidence>
<dbReference type="Gene3D" id="3.40.50.1820">
    <property type="entry name" value="alpha/beta hydrolase"/>
    <property type="match status" value="1"/>
</dbReference>
<keyword evidence="12" id="KW-0443">Lipid metabolism</keyword>
<comment type="catalytic activity">
    <reaction evidence="21">
        <text>a cholesterol ester + H2O = cholesterol + a fatty acid + H(+)</text>
        <dbReference type="Rhea" id="RHEA:36403"/>
        <dbReference type="ChEBI" id="CHEBI:15377"/>
        <dbReference type="ChEBI" id="CHEBI:15378"/>
        <dbReference type="ChEBI" id="CHEBI:16113"/>
        <dbReference type="ChEBI" id="CHEBI:17002"/>
        <dbReference type="ChEBI" id="CHEBI:28868"/>
    </reaction>
    <physiologicalReaction direction="left-to-right" evidence="21">
        <dbReference type="Rhea" id="RHEA:36404"/>
    </physiologicalReaction>
</comment>
<evidence type="ECO:0000256" key="10">
    <source>
        <dbReference type="ARBA" id="ARBA00022968"/>
    </source>
</evidence>
<comment type="similarity">
    <text evidence="3">Belongs to the 'GDXG' lipolytic enzyme family.</text>
</comment>
<comment type="subcellular location">
    <subcellularLocation>
        <location evidence="2">Cell membrane</location>
        <topology evidence="2">Single-pass type II membrane protein</topology>
    </subcellularLocation>
    <subcellularLocation>
        <location evidence="1">Microsome</location>
    </subcellularLocation>
</comment>
<dbReference type="EC" id="3.1.1.71" evidence="16"/>
<dbReference type="GO" id="GO:0047378">
    <property type="term" value="F:acetylalkylglycerol acetylhydrolase activity"/>
    <property type="evidence" value="ECO:0007669"/>
    <property type="project" value="UniProtKB-EC"/>
</dbReference>
<dbReference type="Proteomes" id="UP000288216">
    <property type="component" value="Unassembled WGS sequence"/>
</dbReference>
<dbReference type="SUPFAM" id="SSF53474">
    <property type="entry name" value="alpha/beta-Hydrolases"/>
    <property type="match status" value="1"/>
</dbReference>
<dbReference type="GO" id="GO:0005886">
    <property type="term" value="C:plasma membrane"/>
    <property type="evidence" value="ECO:0007669"/>
    <property type="project" value="UniProtKB-SubCell"/>
</dbReference>
<evidence type="ECO:0000256" key="17">
    <source>
        <dbReference type="ARBA" id="ARBA00044162"/>
    </source>
</evidence>
<evidence type="ECO:0000256" key="3">
    <source>
        <dbReference type="ARBA" id="ARBA00010515"/>
    </source>
</evidence>
<dbReference type="STRING" id="75743.A0A401NQ04"/>
<gene>
    <name evidence="27" type="ORF">scyTo_0007307</name>
</gene>
<evidence type="ECO:0000313" key="28">
    <source>
        <dbReference type="Proteomes" id="UP000288216"/>
    </source>
</evidence>
<dbReference type="EMBL" id="BFAA01002620">
    <property type="protein sequence ID" value="GCB62922.1"/>
    <property type="molecule type" value="Genomic_DNA"/>
</dbReference>
<comment type="catalytic activity">
    <reaction evidence="20">
        <text>cholesteryl (9Z-octadecenoate) + H2O = cholesterol + (9Z)-octadecenoate + H(+)</text>
        <dbReference type="Rhea" id="RHEA:33875"/>
        <dbReference type="ChEBI" id="CHEBI:15377"/>
        <dbReference type="ChEBI" id="CHEBI:15378"/>
        <dbReference type="ChEBI" id="CHEBI:16113"/>
        <dbReference type="ChEBI" id="CHEBI:30823"/>
        <dbReference type="ChEBI" id="CHEBI:46898"/>
    </reaction>
    <physiologicalReaction direction="left-to-right" evidence="20">
        <dbReference type="Rhea" id="RHEA:33876"/>
    </physiologicalReaction>
</comment>
<keyword evidence="4" id="KW-1003">Cell membrane</keyword>
<evidence type="ECO:0000256" key="14">
    <source>
        <dbReference type="ARBA" id="ARBA00023180"/>
    </source>
</evidence>
<dbReference type="AlphaFoldDB" id="A0A401NQ04"/>
<comment type="catalytic activity">
    <reaction evidence="15">
        <text>1-O-hexadecyl-2-acetyl-sn-glycerol + H2O = 1-O-hexadecyl-sn-glycerol + acetate + H(+)</text>
        <dbReference type="Rhea" id="RHEA:38563"/>
        <dbReference type="ChEBI" id="CHEBI:15377"/>
        <dbReference type="ChEBI" id="CHEBI:15378"/>
        <dbReference type="ChEBI" id="CHEBI:30089"/>
        <dbReference type="ChEBI" id="CHEBI:34115"/>
        <dbReference type="ChEBI" id="CHEBI:75936"/>
    </reaction>
    <physiologicalReaction direction="left-to-right" evidence="15">
        <dbReference type="Rhea" id="RHEA:38564"/>
    </physiologicalReaction>
</comment>
<evidence type="ECO:0000256" key="2">
    <source>
        <dbReference type="ARBA" id="ARBA00004401"/>
    </source>
</evidence>
<feature type="transmembrane region" description="Helical" evidence="25">
    <location>
        <begin position="21"/>
        <end position="38"/>
    </location>
</feature>
<dbReference type="PANTHER" id="PTHR48081:SF29">
    <property type="entry name" value="NEUTRAL CHOLESTEROL ESTER HYDROLASE 1"/>
    <property type="match status" value="1"/>
</dbReference>
<evidence type="ECO:0000256" key="20">
    <source>
        <dbReference type="ARBA" id="ARBA00047653"/>
    </source>
</evidence>
<comment type="catalytic activity">
    <reaction evidence="22">
        <text>a 1-O-alkyl-2-acetyl-sn-glycerol + H2O = a 1-O-alkyl-sn-glycerol + acetate + H(+)</text>
        <dbReference type="Rhea" id="RHEA:11552"/>
        <dbReference type="ChEBI" id="CHEBI:15377"/>
        <dbReference type="ChEBI" id="CHEBI:15378"/>
        <dbReference type="ChEBI" id="CHEBI:15850"/>
        <dbReference type="ChEBI" id="CHEBI:16291"/>
        <dbReference type="ChEBI" id="CHEBI:30089"/>
        <dbReference type="EC" id="3.1.1.71"/>
    </reaction>
    <physiologicalReaction direction="left-to-right" evidence="22">
        <dbReference type="Rhea" id="RHEA:11553"/>
    </physiologicalReaction>
</comment>
<keyword evidence="14" id="KW-0325">Glycoprotein</keyword>
<name>A0A401NQ04_SCYTO</name>
<sequence length="426" mass="48245">MCRFFCEHFHFFARHSAVMRATVPVMAIAAALTAYYVYIPLPNTVSEPWKLMLLDATFRGVQDMCHLVQQLGLGHHLKALNFVITMFEMLAPQSSDIVEVTDTSFDGVQVRVFEPKKKVDGELKRSIIYIHGGGWALGSARMRSYDHLCRKMAKDMNAVLVSVEYRLVPEVHFPEQINDAYSATKYFLQPEILSQYSVDPSRIAVSGDSAGGNLAAAVTQQLVMDRSINIRLKLQALIYPVLQALDFNTPSYQQNTATPILYKQVMARFWLEYLNGDPSFVQAMLINNHTASNLSQLTSIRDRLNWTNLLPQSFIKNYKPVIQIMGSPQVIKELPALLDPRAAPLIADKEILQLLPRAYILTCEHDVLRDDGIMYAKRLEDAGIEVTLDHYEDGFHGAMIFALPPTNFDVGNKIMNNYINWLDKNL</sequence>
<evidence type="ECO:0000256" key="1">
    <source>
        <dbReference type="ARBA" id="ARBA00004144"/>
    </source>
</evidence>
<feature type="active site" evidence="23">
    <location>
        <position position="396"/>
    </location>
</feature>
<evidence type="ECO:0000256" key="18">
    <source>
        <dbReference type="ARBA" id="ARBA00044219"/>
    </source>
</evidence>
<evidence type="ECO:0000256" key="21">
    <source>
        <dbReference type="ARBA" id="ARBA00048913"/>
    </source>
</evidence>
<evidence type="ECO:0000256" key="24">
    <source>
        <dbReference type="PROSITE-ProRule" id="PRU10038"/>
    </source>
</evidence>
<evidence type="ECO:0000256" key="25">
    <source>
        <dbReference type="SAM" id="Phobius"/>
    </source>
</evidence>
<dbReference type="PIRSF" id="PIRSF037251">
    <property type="entry name" value="Arylacetamide_deacetylase"/>
    <property type="match status" value="1"/>
</dbReference>
<evidence type="ECO:0000256" key="23">
    <source>
        <dbReference type="PIRSR" id="PIRSR037251-1"/>
    </source>
</evidence>
<keyword evidence="6" id="KW-0378">Hydrolase</keyword>
<keyword evidence="10" id="KW-0735">Signal-anchor</keyword>
<dbReference type="PANTHER" id="PTHR48081">
    <property type="entry name" value="AB HYDROLASE SUPERFAMILY PROTEIN C4A8.06C"/>
    <property type="match status" value="1"/>
</dbReference>
<dbReference type="Pfam" id="PF07859">
    <property type="entry name" value="Abhydrolase_3"/>
    <property type="match status" value="2"/>
</dbReference>
<dbReference type="InterPro" id="IPR033140">
    <property type="entry name" value="Lipase_GDXG_put_SER_AS"/>
</dbReference>
<keyword evidence="11 25" id="KW-1133">Transmembrane helix</keyword>
<dbReference type="GO" id="GO:0016042">
    <property type="term" value="P:lipid catabolic process"/>
    <property type="evidence" value="ECO:0007669"/>
    <property type="project" value="UniProtKB-KW"/>
</dbReference>
<feature type="domain" description="Alpha/beta hydrolase fold-3" evidence="26">
    <location>
        <begin position="338"/>
        <end position="399"/>
    </location>
</feature>
<keyword evidence="28" id="KW-1185">Reference proteome</keyword>
<keyword evidence="5 25" id="KW-0812">Transmembrane</keyword>
<evidence type="ECO:0000256" key="5">
    <source>
        <dbReference type="ARBA" id="ARBA00022692"/>
    </source>
</evidence>
<evidence type="ECO:0000256" key="22">
    <source>
        <dbReference type="ARBA" id="ARBA00049214"/>
    </source>
</evidence>
<keyword evidence="13 25" id="KW-0472">Membrane</keyword>
<feature type="active site" evidence="23 24">
    <location>
        <position position="209"/>
    </location>
</feature>
<accession>A0A401NQ04</accession>
<comment type="caution">
    <text evidence="27">The sequence shown here is derived from an EMBL/GenBank/DDBJ whole genome shotgun (WGS) entry which is preliminary data.</text>
</comment>
<evidence type="ECO:0000256" key="7">
    <source>
        <dbReference type="ARBA" id="ARBA00022824"/>
    </source>
</evidence>
<evidence type="ECO:0000256" key="4">
    <source>
        <dbReference type="ARBA" id="ARBA00022475"/>
    </source>
</evidence>
<dbReference type="InterPro" id="IPR013094">
    <property type="entry name" value="AB_hydrolase_3"/>
</dbReference>
<evidence type="ECO:0000256" key="13">
    <source>
        <dbReference type="ARBA" id="ARBA00023136"/>
    </source>
</evidence>
<dbReference type="InterPro" id="IPR029058">
    <property type="entry name" value="AB_hydrolase_fold"/>
</dbReference>
<evidence type="ECO:0000313" key="27">
    <source>
        <dbReference type="EMBL" id="GCB62922.1"/>
    </source>
</evidence>
<proteinExistence type="inferred from homology"/>
<keyword evidence="9" id="KW-0442">Lipid degradation</keyword>
<dbReference type="PROSITE" id="PS01174">
    <property type="entry name" value="LIPASE_GDXG_SER"/>
    <property type="match status" value="1"/>
</dbReference>
<evidence type="ECO:0000256" key="9">
    <source>
        <dbReference type="ARBA" id="ARBA00022963"/>
    </source>
</evidence>
<evidence type="ECO:0000256" key="19">
    <source>
        <dbReference type="ARBA" id="ARBA00044256"/>
    </source>
</evidence>
<protein>
    <recommendedName>
        <fullName evidence="17">Neutral cholesterol ester hydrolase 1</fullName>
        <ecNumber evidence="16">3.1.1.71</ecNumber>
    </recommendedName>
    <alternativeName>
        <fullName evidence="18">Acetylalkylglycerol acetylhydrolase</fullName>
    </alternativeName>
    <alternativeName>
        <fullName evidence="19">Arylacetamide deacetylase-like 1</fullName>
    </alternativeName>
</protein>
<evidence type="ECO:0000256" key="16">
    <source>
        <dbReference type="ARBA" id="ARBA00044060"/>
    </source>
</evidence>
<evidence type="ECO:0000256" key="8">
    <source>
        <dbReference type="ARBA" id="ARBA00022848"/>
    </source>
</evidence>
<evidence type="ECO:0000256" key="11">
    <source>
        <dbReference type="ARBA" id="ARBA00022989"/>
    </source>
</evidence>
<dbReference type="OrthoDB" id="408631at2759"/>
<evidence type="ECO:0000256" key="6">
    <source>
        <dbReference type="ARBA" id="ARBA00022801"/>
    </source>
</evidence>
<dbReference type="OMA" id="FHGCMAF"/>
<keyword evidence="8" id="KW-0492">Microsome</keyword>
<keyword evidence="7" id="KW-0256">Endoplasmic reticulum</keyword>